<feature type="domain" description="PLD phosphodiesterase" evidence="2">
    <location>
        <begin position="181"/>
        <end position="208"/>
    </location>
</feature>
<dbReference type="InterPro" id="IPR001736">
    <property type="entry name" value="PLipase_D/transphosphatidylase"/>
</dbReference>
<dbReference type="PANTHER" id="PTHR21248">
    <property type="entry name" value="CARDIOLIPIN SYNTHASE"/>
    <property type="match status" value="1"/>
</dbReference>
<evidence type="ECO:0000256" key="1">
    <source>
        <dbReference type="SAM" id="Phobius"/>
    </source>
</evidence>
<dbReference type="InterPro" id="IPR025202">
    <property type="entry name" value="PLD-like_dom"/>
</dbReference>
<dbReference type="EMBL" id="JBBBNY010000011">
    <property type="protein sequence ID" value="MEI7037725.1"/>
    <property type="molecule type" value="Genomic_DNA"/>
</dbReference>
<dbReference type="Pfam" id="PF13091">
    <property type="entry name" value="PLDc_2"/>
    <property type="match status" value="2"/>
</dbReference>
<keyword evidence="1" id="KW-1133">Transmembrane helix</keyword>
<proteinExistence type="predicted"/>
<protein>
    <submittedName>
        <fullName evidence="3">Phospholipase D-like domain-containing protein</fullName>
    </submittedName>
</protein>
<dbReference type="PROSITE" id="PS50035">
    <property type="entry name" value="PLD"/>
    <property type="match status" value="2"/>
</dbReference>
<organism evidence="3 4">
    <name type="scientific">Fulvimonas yonginensis</name>
    <dbReference type="NCBI Taxonomy" id="1495200"/>
    <lineage>
        <taxon>Bacteria</taxon>
        <taxon>Pseudomonadati</taxon>
        <taxon>Pseudomonadota</taxon>
        <taxon>Gammaproteobacteria</taxon>
        <taxon>Lysobacterales</taxon>
        <taxon>Rhodanobacteraceae</taxon>
        <taxon>Fulvimonas</taxon>
    </lineage>
</organism>
<keyword evidence="1" id="KW-0472">Membrane</keyword>
<evidence type="ECO:0000259" key="2">
    <source>
        <dbReference type="PROSITE" id="PS50035"/>
    </source>
</evidence>
<dbReference type="PANTHER" id="PTHR21248:SF22">
    <property type="entry name" value="PHOSPHOLIPASE D"/>
    <property type="match status" value="1"/>
</dbReference>
<dbReference type="Proteomes" id="UP001381174">
    <property type="component" value="Unassembled WGS sequence"/>
</dbReference>
<keyword evidence="1" id="KW-0812">Transmembrane</keyword>
<keyword evidence="4" id="KW-1185">Reference proteome</keyword>
<accession>A0ABU8JEF0</accession>
<dbReference type="SMART" id="SM00155">
    <property type="entry name" value="PLDc"/>
    <property type="match status" value="2"/>
</dbReference>
<evidence type="ECO:0000313" key="4">
    <source>
        <dbReference type="Proteomes" id="UP001381174"/>
    </source>
</evidence>
<dbReference type="CDD" id="cd09110">
    <property type="entry name" value="PLDc_CLS_1"/>
    <property type="match status" value="1"/>
</dbReference>
<dbReference type="Gene3D" id="3.30.870.10">
    <property type="entry name" value="Endonuclease Chain A"/>
    <property type="match status" value="2"/>
</dbReference>
<sequence length="445" mass="49375">MSVEPAAAPRADREEAPPTPRWRRRLWWGGLGAVATLVFGILVLNLLPQEKQLVHPLGPISPVESAQFRREIGNLLGSAVVEGNAVADYQNGAEIFPAMLAAIRSARYSVDMETYIYWSGRVADEFVQALTERARAGVRVHVIADWVGSSRMHRDVVEALIAGGVHFEYFHPLRWYDIDRVNNRTHRKLLVVDGRVAFTGGVGIADEWDGHGDRPDIWRDMQISVTGPGAAQMQAVFEDNWITTTGQALLGPAYYPQVPPAGASAVQTVASSPDGGSENLQLMYLMAIDGARRSIDVEAAYFVPDDLTLAALQRALRRGVRIRLVVPGPYVDSKVIRNASQAFWGGMLEAGARIWRYQPAMFHNKLMIVDGYLTIVGSANLDNRSFSLNDEANVLVYDRDFAAHMTGVVEQDIARSREVALAQWRERPWTDRLLDRLSLLGATQY</sequence>
<dbReference type="CDD" id="cd09159">
    <property type="entry name" value="PLDc_ybhO_like_2"/>
    <property type="match status" value="1"/>
</dbReference>
<feature type="transmembrane region" description="Helical" evidence="1">
    <location>
        <begin position="26"/>
        <end position="47"/>
    </location>
</feature>
<comment type="caution">
    <text evidence="3">The sequence shown here is derived from an EMBL/GenBank/DDBJ whole genome shotgun (WGS) entry which is preliminary data.</text>
</comment>
<dbReference type="RefSeq" id="WP_336808364.1">
    <property type="nucleotide sequence ID" value="NZ_JBBBNY010000011.1"/>
</dbReference>
<gene>
    <name evidence="3" type="ORF">WAT24_13230</name>
</gene>
<evidence type="ECO:0000313" key="3">
    <source>
        <dbReference type="EMBL" id="MEI7037725.1"/>
    </source>
</evidence>
<name>A0ABU8JEF0_9GAMM</name>
<reference evidence="3 4" key="1">
    <citation type="journal article" date="2014" name="Int. J. Syst. Evol. Microbiol.">
        <title>Fulvimonas yonginensis sp. nov., isolated from greenhouse soil, and emended description of the genus Fulvimonas.</title>
        <authorList>
            <person name="Ahn J.H."/>
            <person name="Kim S.J."/>
            <person name="Weon H.Y."/>
            <person name="Hong S.B."/>
            <person name="Seok S.J."/>
            <person name="Kwon S.W."/>
        </authorList>
    </citation>
    <scope>NUCLEOTIDE SEQUENCE [LARGE SCALE GENOMIC DNA]</scope>
    <source>
        <strain evidence="3 4">KACC 16952</strain>
    </source>
</reference>
<feature type="domain" description="PLD phosphodiesterase" evidence="2">
    <location>
        <begin position="358"/>
        <end position="385"/>
    </location>
</feature>
<dbReference type="SUPFAM" id="SSF56024">
    <property type="entry name" value="Phospholipase D/nuclease"/>
    <property type="match status" value="2"/>
</dbReference>